<organism evidence="1 2">
    <name type="scientific">Talaromyces islandicus</name>
    <name type="common">Penicillium islandicum</name>
    <dbReference type="NCBI Taxonomy" id="28573"/>
    <lineage>
        <taxon>Eukaryota</taxon>
        <taxon>Fungi</taxon>
        <taxon>Dikarya</taxon>
        <taxon>Ascomycota</taxon>
        <taxon>Pezizomycotina</taxon>
        <taxon>Eurotiomycetes</taxon>
        <taxon>Eurotiomycetidae</taxon>
        <taxon>Eurotiales</taxon>
        <taxon>Trichocomaceae</taxon>
        <taxon>Talaromyces</taxon>
        <taxon>Talaromyces sect. Islandici</taxon>
    </lineage>
</organism>
<protein>
    <submittedName>
        <fullName evidence="1">Uncharacterized protein</fullName>
    </submittedName>
</protein>
<dbReference type="OrthoDB" id="4406347at2759"/>
<proteinExistence type="predicted"/>
<dbReference type="AlphaFoldDB" id="A0A0U1M8Y5"/>
<reference evidence="1 2" key="1">
    <citation type="submission" date="2015-04" db="EMBL/GenBank/DDBJ databases">
        <authorList>
            <person name="Syromyatnikov M.Y."/>
            <person name="Popov V.N."/>
        </authorList>
    </citation>
    <scope>NUCLEOTIDE SEQUENCE [LARGE SCALE GENOMIC DNA]</scope>
    <source>
        <strain evidence="1">WF-38-12</strain>
    </source>
</reference>
<name>A0A0U1M8Y5_TALIS</name>
<dbReference type="EMBL" id="CVMT01000009">
    <property type="protein sequence ID" value="CRG91376.1"/>
    <property type="molecule type" value="Genomic_DNA"/>
</dbReference>
<keyword evidence="2" id="KW-1185">Reference proteome</keyword>
<sequence length="333" mass="38796">MDNEMFLDESIAMAQAVDRILEGVNSLLDLTSDHIEQLKRVSDGPMIIYKFETSPEEFDYWMSGAGKGIKDIGLDENYEHFVIRLRYAWAIEGLRNFVLSEESLKFKRALSTITTLSFYLTPRTKSSSLDNGIDAPQQEFDRILSEYYSISAPAVAIELALSSSPNLLRQSSREVLKGFKYVNKIIIMLNIFPQSSQKSSPEDNFDLTDEEIQEMDENELCARAHKWYHERGIYLSEEFDLTVHYWNGENYERDSTHIRFRHNEWILTTSTPNLKFSLKRHLPNGELESIQVEYPLRELVNALQQRWTMVEYSRITEFVAEKQGRRGRASPDY</sequence>
<accession>A0A0U1M8Y5</accession>
<evidence type="ECO:0000313" key="1">
    <source>
        <dbReference type="EMBL" id="CRG91376.1"/>
    </source>
</evidence>
<evidence type="ECO:0000313" key="2">
    <source>
        <dbReference type="Proteomes" id="UP000054383"/>
    </source>
</evidence>
<gene>
    <name evidence="1" type="ORF">PISL3812_08424</name>
</gene>
<dbReference type="Proteomes" id="UP000054383">
    <property type="component" value="Unassembled WGS sequence"/>
</dbReference>